<dbReference type="Gene3D" id="3.90.1150.10">
    <property type="entry name" value="Aspartate Aminotransferase, domain 1"/>
    <property type="match status" value="1"/>
</dbReference>
<dbReference type="InterPro" id="IPR015424">
    <property type="entry name" value="PyrdxlP-dep_Trfase"/>
</dbReference>
<dbReference type="InterPro" id="IPR015421">
    <property type="entry name" value="PyrdxlP-dep_Trfase_major"/>
</dbReference>
<dbReference type="PROSITE" id="PS00600">
    <property type="entry name" value="AA_TRANSFER_CLASS_3"/>
    <property type="match status" value="1"/>
</dbReference>
<evidence type="ECO:0000256" key="8">
    <source>
        <dbReference type="ARBA" id="ARBA00022898"/>
    </source>
</evidence>
<evidence type="ECO:0000313" key="12">
    <source>
        <dbReference type="EMBL" id="GFS32090.1"/>
    </source>
</evidence>
<reference evidence="13" key="1">
    <citation type="submission" date="2019-07" db="EMBL/GenBank/DDBJ databases">
        <title>De Novo Assembly of kiwifruit Actinidia rufa.</title>
        <authorList>
            <person name="Sugita-Konishi S."/>
            <person name="Sato K."/>
            <person name="Mori E."/>
            <person name="Abe Y."/>
            <person name="Kisaki G."/>
            <person name="Hamano K."/>
            <person name="Suezawa K."/>
            <person name="Otani M."/>
            <person name="Fukuda T."/>
            <person name="Manabe T."/>
            <person name="Gomi K."/>
            <person name="Tabuchi M."/>
            <person name="Akimitsu K."/>
            <person name="Kataoka I."/>
        </authorList>
    </citation>
    <scope>NUCLEOTIDE SEQUENCE [LARGE SCALE GENOMIC DNA]</scope>
    <source>
        <strain evidence="13">cv. Fuchu</strain>
    </source>
</reference>
<name>A0A7J0DCP5_9ERIC</name>
<evidence type="ECO:0000256" key="6">
    <source>
        <dbReference type="ARBA" id="ARBA00022576"/>
    </source>
</evidence>
<comment type="caution">
    <text evidence="12">The sequence shown here is derived from an EMBL/GenBank/DDBJ whole genome shotgun (WGS) entry which is preliminary data.</text>
</comment>
<evidence type="ECO:0000256" key="3">
    <source>
        <dbReference type="ARBA" id="ARBA00008954"/>
    </source>
</evidence>
<keyword evidence="7 12" id="KW-0808">Transferase</keyword>
<keyword evidence="6 12" id="KW-0032">Aminotransferase</keyword>
<dbReference type="GO" id="GO:0019481">
    <property type="term" value="P:L-alanine catabolic process, by transamination"/>
    <property type="evidence" value="ECO:0007669"/>
    <property type="project" value="TreeGrafter"/>
</dbReference>
<evidence type="ECO:0000256" key="2">
    <source>
        <dbReference type="ARBA" id="ARBA00004173"/>
    </source>
</evidence>
<keyword evidence="10" id="KW-0496">Mitochondrion</keyword>
<dbReference type="PANTHER" id="PTHR45688:SF3">
    <property type="entry name" value="ALANINE--GLYOXYLATE AMINOTRANSFERASE 2, MITOCHONDRIAL"/>
    <property type="match status" value="1"/>
</dbReference>
<dbReference type="InterPro" id="IPR005814">
    <property type="entry name" value="Aminotrans_3"/>
</dbReference>
<comment type="cofactor">
    <cofactor evidence="1">
        <name>pyridoxal 5'-phosphate</name>
        <dbReference type="ChEBI" id="CHEBI:597326"/>
    </cofactor>
</comment>
<dbReference type="Proteomes" id="UP000585474">
    <property type="component" value="Unassembled WGS sequence"/>
</dbReference>
<evidence type="ECO:0000256" key="9">
    <source>
        <dbReference type="ARBA" id="ARBA00022946"/>
    </source>
</evidence>
<accession>A0A7J0DCP5</accession>
<evidence type="ECO:0000256" key="4">
    <source>
        <dbReference type="ARBA" id="ARBA00011881"/>
    </source>
</evidence>
<proteinExistence type="inferred from homology"/>
<dbReference type="OrthoDB" id="10261433at2759"/>
<evidence type="ECO:0000256" key="10">
    <source>
        <dbReference type="ARBA" id="ARBA00023128"/>
    </source>
</evidence>
<dbReference type="GO" id="GO:0005739">
    <property type="term" value="C:mitochondrion"/>
    <property type="evidence" value="ECO:0007669"/>
    <property type="project" value="UniProtKB-SubCell"/>
</dbReference>
<organism evidence="12 13">
    <name type="scientific">Actinidia rufa</name>
    <dbReference type="NCBI Taxonomy" id="165716"/>
    <lineage>
        <taxon>Eukaryota</taxon>
        <taxon>Viridiplantae</taxon>
        <taxon>Streptophyta</taxon>
        <taxon>Embryophyta</taxon>
        <taxon>Tracheophyta</taxon>
        <taxon>Spermatophyta</taxon>
        <taxon>Magnoliopsida</taxon>
        <taxon>eudicotyledons</taxon>
        <taxon>Gunneridae</taxon>
        <taxon>Pentapetalae</taxon>
        <taxon>asterids</taxon>
        <taxon>Ericales</taxon>
        <taxon>Actinidiaceae</taxon>
        <taxon>Actinidia</taxon>
    </lineage>
</organism>
<dbReference type="InterPro" id="IPR015422">
    <property type="entry name" value="PyrdxlP-dep_Trfase_small"/>
</dbReference>
<comment type="subunit">
    <text evidence="4">Homotetramer.</text>
</comment>
<dbReference type="CDD" id="cd00610">
    <property type="entry name" value="OAT_like"/>
    <property type="match status" value="1"/>
</dbReference>
<dbReference type="InterPro" id="IPR049704">
    <property type="entry name" value="Aminotrans_3_PPA_site"/>
</dbReference>
<keyword evidence="13" id="KW-1185">Reference proteome</keyword>
<evidence type="ECO:0000256" key="5">
    <source>
        <dbReference type="ARBA" id="ARBA00013049"/>
    </source>
</evidence>
<dbReference type="Gene3D" id="3.40.640.10">
    <property type="entry name" value="Type I PLP-dependent aspartate aminotransferase-like (Major domain)"/>
    <property type="match status" value="1"/>
</dbReference>
<dbReference type="PANTHER" id="PTHR45688">
    <property type="match status" value="1"/>
</dbReference>
<evidence type="ECO:0000256" key="1">
    <source>
        <dbReference type="ARBA" id="ARBA00001933"/>
    </source>
</evidence>
<dbReference type="GO" id="GO:0030170">
    <property type="term" value="F:pyridoxal phosphate binding"/>
    <property type="evidence" value="ECO:0007669"/>
    <property type="project" value="InterPro"/>
</dbReference>
<dbReference type="SUPFAM" id="SSF53383">
    <property type="entry name" value="PLP-dependent transferases"/>
    <property type="match status" value="1"/>
</dbReference>
<comment type="similarity">
    <text evidence="3 11">Belongs to the class-III pyridoxal-phosphate-dependent aminotransferase family.</text>
</comment>
<dbReference type="GO" id="GO:0008453">
    <property type="term" value="F:alanine-glyoxylate transaminase activity"/>
    <property type="evidence" value="ECO:0007669"/>
    <property type="project" value="UniProtKB-EC"/>
</dbReference>
<evidence type="ECO:0000313" key="13">
    <source>
        <dbReference type="Proteomes" id="UP000585474"/>
    </source>
</evidence>
<dbReference type="GO" id="GO:0009436">
    <property type="term" value="P:glyoxylate catabolic process"/>
    <property type="evidence" value="ECO:0007669"/>
    <property type="project" value="TreeGrafter"/>
</dbReference>
<dbReference type="EC" id="2.6.1.44" evidence="5"/>
<keyword evidence="8 11" id="KW-0663">Pyridoxal phosphate</keyword>
<protein>
    <recommendedName>
        <fullName evidence="5">alanine--glyoxylate transaminase</fullName>
        <ecNumber evidence="5">2.6.1.44</ecNumber>
    </recommendedName>
</protein>
<evidence type="ECO:0000256" key="11">
    <source>
        <dbReference type="RuleBase" id="RU003560"/>
    </source>
</evidence>
<comment type="subcellular location">
    <subcellularLocation>
        <location evidence="2">Mitochondrion</location>
    </subcellularLocation>
</comment>
<keyword evidence="9" id="KW-0809">Transit peptide</keyword>
<sequence>MKASKSILYFGPQKSQGWSNPRHVPHYPIFYVLVNQHRPIPLTKHVTLITSLDFSDWQRERGGEIPSVIGHGVTEESDAPTTQGQEFVQSRLPKLFVGPTVAAVEAALELPPFDYTPKQYEGPLADQVLAKRKKFLGHLFSTITRSPLILSKEKCNICLMRVENVILMAFAGIVTVSCGHCHPDILDVIVEQSKLLQHSTTIYLHHAIGDFAEALASKMPGKPKEFASSTVIQEQNELAMLMARLYSGNLGMIALRNAYHGGSAGTIGLTALNTWKYPIPQGEISHVINPNPYRGIFGSDASCYAKEVQDHIDHGTPGKVAGFIAETIQGVGGAVELAPGYLKLVYDMVRNAGGVCIADEVQTGFGRAGSHYWGFGTQDVIPDIVTMAKGIGNGLPLGAVVTTPEIANVMAQKIQFNTFGGNPVCSAGGLAVLRVLDKEKRQKHCADVGSHLIGRLSNLQQKHEIIGDVRGRGLMVGIELVTDRKEKTPAKVETAVLFEKLRELGVLVGKGGLHGNVFRIKPPMCFTKDDAGTLSHL</sequence>
<gene>
    <name evidence="12" type="ORF">Acr_00g0020770</name>
</gene>
<dbReference type="EMBL" id="BJWL01000158">
    <property type="protein sequence ID" value="GFS32090.1"/>
    <property type="molecule type" value="Genomic_DNA"/>
</dbReference>
<dbReference type="AlphaFoldDB" id="A0A7J0DCP5"/>
<dbReference type="Pfam" id="PF00202">
    <property type="entry name" value="Aminotran_3"/>
    <property type="match status" value="1"/>
</dbReference>
<evidence type="ECO:0000256" key="7">
    <source>
        <dbReference type="ARBA" id="ARBA00022679"/>
    </source>
</evidence>